<dbReference type="Pfam" id="PF03435">
    <property type="entry name" value="Sacchrp_dh_NADP"/>
    <property type="match status" value="1"/>
</dbReference>
<evidence type="ECO:0000259" key="2">
    <source>
        <dbReference type="Pfam" id="PF19362"/>
    </source>
</evidence>
<proteinExistence type="predicted"/>
<dbReference type="InterPro" id="IPR005097">
    <property type="entry name" value="Sacchrp_dh_NADP-bd"/>
</dbReference>
<dbReference type="AlphaFoldDB" id="A0A127M826"/>
<dbReference type="InterPro" id="IPR036291">
    <property type="entry name" value="NAD(P)-bd_dom_sf"/>
</dbReference>
<feature type="domain" description="Saccharopine dehydrogenase NADP binding" evidence="1">
    <location>
        <begin position="7"/>
        <end position="120"/>
    </location>
</feature>
<dbReference type="InterPro" id="IPR045982">
    <property type="entry name" value="DUF5938"/>
</dbReference>
<sequence>MSDSPRVLIYGASGYTGKLIAECMAIRNMPFYFVGRSKEKLEASLAIVEERLGRKAPATIVQAANTREELLPLFNKVEVVINVAGPFMQLAWPVVETCLETNCHYLDTTGEQDFVIAVRDQYGKAFAEKNLLLSPANSYMWCAGALAAEVVLETEGVDSLDLTYQINDALPSQASTKSFLRMVNNPQYLLKNNEMITWQGDRHFTINVPHMSQPALALPWSGGCEPVWYEHDDRVMNCKVLTAFGDEIIENVVALIHRFNKESVGMNQEQKEILTNQFGDEMTPAEPPKDSPDIHRTVITCIGQGRQVTTVFPLSLNAPYTFTGEICTEATERLLNGEIKAVGFQSAAGAFGHRELIEKFHKLGYMNNPWL</sequence>
<evidence type="ECO:0000313" key="4">
    <source>
        <dbReference type="Proteomes" id="UP000074119"/>
    </source>
</evidence>
<dbReference type="STRING" id="1470434.AZF00_14075"/>
<dbReference type="Gene3D" id="3.40.50.720">
    <property type="entry name" value="NAD(P)-binding Rossmann-like Domain"/>
    <property type="match status" value="1"/>
</dbReference>
<dbReference type="SUPFAM" id="SSF51735">
    <property type="entry name" value="NAD(P)-binding Rossmann-fold domains"/>
    <property type="match status" value="1"/>
</dbReference>
<accession>A0A127M826</accession>
<dbReference type="PANTHER" id="PTHR43781">
    <property type="entry name" value="SACCHAROPINE DEHYDROGENASE"/>
    <property type="match status" value="1"/>
</dbReference>
<organism evidence="3 4">
    <name type="scientific">Zhongshania aliphaticivorans</name>
    <dbReference type="NCBI Taxonomy" id="1470434"/>
    <lineage>
        <taxon>Bacteria</taxon>
        <taxon>Pseudomonadati</taxon>
        <taxon>Pseudomonadota</taxon>
        <taxon>Gammaproteobacteria</taxon>
        <taxon>Cellvibrionales</taxon>
        <taxon>Spongiibacteraceae</taxon>
        <taxon>Zhongshania</taxon>
    </lineage>
</organism>
<dbReference type="KEGG" id="zal:AZF00_14075"/>
<evidence type="ECO:0000313" key="3">
    <source>
        <dbReference type="EMBL" id="AMO69361.1"/>
    </source>
</evidence>
<dbReference type="PANTHER" id="PTHR43781:SF1">
    <property type="entry name" value="SACCHAROPINE DEHYDROGENASE"/>
    <property type="match status" value="1"/>
</dbReference>
<evidence type="ECO:0000259" key="1">
    <source>
        <dbReference type="Pfam" id="PF03435"/>
    </source>
</evidence>
<protein>
    <submittedName>
        <fullName evidence="3">Saccharopine dehydrogenase</fullName>
    </submittedName>
</protein>
<dbReference type="Pfam" id="PF19362">
    <property type="entry name" value="DUF5938"/>
    <property type="match status" value="1"/>
</dbReference>
<gene>
    <name evidence="3" type="ORF">AZF00_14075</name>
</gene>
<reference evidence="3 4" key="1">
    <citation type="submission" date="2015-12" db="EMBL/GenBank/DDBJ databases">
        <authorList>
            <person name="Shamseldin A."/>
            <person name="Moawad H."/>
            <person name="Abd El-Rahim W.M."/>
            <person name="Sadowsky M.J."/>
        </authorList>
    </citation>
    <scope>NUCLEOTIDE SEQUENCE [LARGE SCALE GENOMIC DNA]</scope>
    <source>
        <strain evidence="3 4">SM2</strain>
    </source>
</reference>
<feature type="domain" description="DUF5938" evidence="2">
    <location>
        <begin position="143"/>
        <end position="370"/>
    </location>
</feature>
<dbReference type="Proteomes" id="UP000074119">
    <property type="component" value="Chromosome"/>
</dbReference>
<name>A0A127M826_9GAMM</name>
<dbReference type="EMBL" id="CP014544">
    <property type="protein sequence ID" value="AMO69361.1"/>
    <property type="molecule type" value="Genomic_DNA"/>
</dbReference>
<dbReference type="RefSeq" id="WP_008251396.1">
    <property type="nucleotide sequence ID" value="NZ_CP014544.1"/>
</dbReference>